<evidence type="ECO:0000313" key="1">
    <source>
        <dbReference type="EMBL" id="MCD2423475.1"/>
    </source>
</evidence>
<dbReference type="EMBL" id="JAJNEC010000005">
    <property type="protein sequence ID" value="MCD2423475.1"/>
    <property type="molecule type" value="Genomic_DNA"/>
</dbReference>
<comment type="caution">
    <text evidence="1">The sequence shown here is derived from an EMBL/GenBank/DDBJ whole genome shotgun (WGS) entry which is preliminary data.</text>
</comment>
<dbReference type="Proteomes" id="UP001199816">
    <property type="component" value="Unassembled WGS sequence"/>
</dbReference>
<keyword evidence="2" id="KW-1185">Reference proteome</keyword>
<organism evidence="1 2">
    <name type="scientific">Niabella pedocola</name>
    <dbReference type="NCBI Taxonomy" id="1752077"/>
    <lineage>
        <taxon>Bacteria</taxon>
        <taxon>Pseudomonadati</taxon>
        <taxon>Bacteroidota</taxon>
        <taxon>Chitinophagia</taxon>
        <taxon>Chitinophagales</taxon>
        <taxon>Chitinophagaceae</taxon>
        <taxon>Niabella</taxon>
    </lineage>
</organism>
<proteinExistence type="predicted"/>
<dbReference type="CDD" id="cd14738">
    <property type="entry name" value="PAAR_2"/>
    <property type="match status" value="1"/>
</dbReference>
<gene>
    <name evidence="1" type="ORF">LQ567_11930</name>
</gene>
<evidence type="ECO:0000313" key="2">
    <source>
        <dbReference type="Proteomes" id="UP001199816"/>
    </source>
</evidence>
<dbReference type="InterPro" id="IPR008727">
    <property type="entry name" value="PAAR_motif"/>
</dbReference>
<sequence length="208" mass="20712">MGKPAARIGDMHVCPLVNGLVPHVGGPVLPAGVPNVLIGGMPAATMGDMCVCTGPPDVIMLGSSGVLIGGRPAARMGDTTAHGGSIILGCFTVLIGETGGGGAGAGAGMGGGLMESGMVGAARAKDIANTQALKEAAKKGSTVAEKTTREDFTARFTLKDEAQKGVAGKRYEIRTSDGKIHEGKTSAGGTTEPLQGYTTADCTVAFLK</sequence>
<dbReference type="Gene3D" id="2.60.200.60">
    <property type="match status" value="2"/>
</dbReference>
<dbReference type="Pfam" id="PF05488">
    <property type="entry name" value="PAAR_motif"/>
    <property type="match status" value="1"/>
</dbReference>
<reference evidence="1 2" key="1">
    <citation type="submission" date="2021-11" db="EMBL/GenBank/DDBJ databases">
        <title>Genomic of Niabella pedocola.</title>
        <authorList>
            <person name="Wu T."/>
        </authorList>
    </citation>
    <scope>NUCLEOTIDE SEQUENCE [LARGE SCALE GENOMIC DNA]</scope>
    <source>
        <strain evidence="1 2">JCM 31011</strain>
    </source>
</reference>
<protein>
    <submittedName>
        <fullName evidence="1">PAAR domain-containing protein</fullName>
    </submittedName>
</protein>
<name>A0ABS8PRJ0_9BACT</name>
<dbReference type="RefSeq" id="WP_231004738.1">
    <property type="nucleotide sequence ID" value="NZ_JAJNEC010000005.1"/>
</dbReference>
<accession>A0ABS8PRJ0</accession>